<reference evidence="2" key="1">
    <citation type="submission" date="2017-07" db="EMBL/GenBank/DDBJ databases">
        <title>Taro Niue Genome Assembly and Annotation.</title>
        <authorList>
            <person name="Atibalentja N."/>
            <person name="Keating K."/>
            <person name="Fields C.J."/>
        </authorList>
    </citation>
    <scope>NUCLEOTIDE SEQUENCE</scope>
    <source>
        <strain evidence="2">Niue_2</strain>
        <tissue evidence="2">Leaf</tissue>
    </source>
</reference>
<name>A0A843XN77_COLES</name>
<organism evidence="2 3">
    <name type="scientific">Colocasia esculenta</name>
    <name type="common">Wild taro</name>
    <name type="synonym">Arum esculentum</name>
    <dbReference type="NCBI Taxonomy" id="4460"/>
    <lineage>
        <taxon>Eukaryota</taxon>
        <taxon>Viridiplantae</taxon>
        <taxon>Streptophyta</taxon>
        <taxon>Embryophyta</taxon>
        <taxon>Tracheophyta</taxon>
        <taxon>Spermatophyta</taxon>
        <taxon>Magnoliopsida</taxon>
        <taxon>Liliopsida</taxon>
        <taxon>Araceae</taxon>
        <taxon>Aroideae</taxon>
        <taxon>Colocasieae</taxon>
        <taxon>Colocasia</taxon>
    </lineage>
</organism>
<evidence type="ECO:0000256" key="1">
    <source>
        <dbReference type="SAM" id="MobiDB-lite"/>
    </source>
</evidence>
<dbReference type="AlphaFoldDB" id="A0A843XN77"/>
<comment type="caution">
    <text evidence="2">The sequence shown here is derived from an EMBL/GenBank/DDBJ whole genome shotgun (WGS) entry which is preliminary data.</text>
</comment>
<gene>
    <name evidence="2" type="ORF">Taro_054326</name>
</gene>
<evidence type="ECO:0000313" key="3">
    <source>
        <dbReference type="Proteomes" id="UP000652761"/>
    </source>
</evidence>
<sequence length="80" mass="8607">MVNPRLDSIFQGAISPIYSIVDVTGKPECSSKVAFKHNVMKSFSPVMRNVVECISIGKADGELASNDGDGNDHETHLADD</sequence>
<feature type="region of interest" description="Disordered" evidence="1">
    <location>
        <begin position="60"/>
        <end position="80"/>
    </location>
</feature>
<keyword evidence="3" id="KW-1185">Reference proteome</keyword>
<dbReference type="Proteomes" id="UP000652761">
    <property type="component" value="Unassembled WGS sequence"/>
</dbReference>
<proteinExistence type="predicted"/>
<accession>A0A843XN77</accession>
<evidence type="ECO:0000313" key="2">
    <source>
        <dbReference type="EMBL" id="MQM21288.1"/>
    </source>
</evidence>
<dbReference type="EMBL" id="NMUH01010826">
    <property type="protein sequence ID" value="MQM21288.1"/>
    <property type="molecule type" value="Genomic_DNA"/>
</dbReference>
<protein>
    <submittedName>
        <fullName evidence="2">Uncharacterized protein</fullName>
    </submittedName>
</protein>
<feature type="compositionally biased region" description="Basic and acidic residues" evidence="1">
    <location>
        <begin position="70"/>
        <end position="80"/>
    </location>
</feature>